<feature type="region of interest" description="Disordered" evidence="2">
    <location>
        <begin position="188"/>
        <end position="230"/>
    </location>
</feature>
<feature type="region of interest" description="Disordered" evidence="2">
    <location>
        <begin position="64"/>
        <end position="153"/>
    </location>
</feature>
<proteinExistence type="predicted"/>
<feature type="compositionally biased region" description="Acidic residues" evidence="2">
    <location>
        <begin position="108"/>
        <end position="125"/>
    </location>
</feature>
<dbReference type="Proteomes" id="UP000708208">
    <property type="component" value="Unassembled WGS sequence"/>
</dbReference>
<gene>
    <name evidence="3" type="ORF">AFUS01_LOCUS37673</name>
</gene>
<keyword evidence="1" id="KW-0175">Coiled coil</keyword>
<feature type="coiled-coil region" evidence="1">
    <location>
        <begin position="3"/>
        <end position="40"/>
    </location>
</feature>
<protein>
    <submittedName>
        <fullName evidence="3">Uncharacterized protein</fullName>
    </submittedName>
</protein>
<feature type="compositionally biased region" description="Polar residues" evidence="2">
    <location>
        <begin position="68"/>
        <end position="87"/>
    </location>
</feature>
<dbReference type="AlphaFoldDB" id="A0A8J2L4G7"/>
<evidence type="ECO:0000256" key="2">
    <source>
        <dbReference type="SAM" id="MobiDB-lite"/>
    </source>
</evidence>
<comment type="caution">
    <text evidence="3">The sequence shown here is derived from an EMBL/GenBank/DDBJ whole genome shotgun (WGS) entry which is preliminary data.</text>
</comment>
<reference evidence="3" key="1">
    <citation type="submission" date="2021-06" db="EMBL/GenBank/DDBJ databases">
        <authorList>
            <person name="Hodson N. C."/>
            <person name="Mongue J. A."/>
            <person name="Jaron S. K."/>
        </authorList>
    </citation>
    <scope>NUCLEOTIDE SEQUENCE</scope>
</reference>
<name>A0A8J2L4G7_9HEXA</name>
<organism evidence="3 4">
    <name type="scientific">Allacma fusca</name>
    <dbReference type="NCBI Taxonomy" id="39272"/>
    <lineage>
        <taxon>Eukaryota</taxon>
        <taxon>Metazoa</taxon>
        <taxon>Ecdysozoa</taxon>
        <taxon>Arthropoda</taxon>
        <taxon>Hexapoda</taxon>
        <taxon>Collembola</taxon>
        <taxon>Symphypleona</taxon>
        <taxon>Sminthuridae</taxon>
        <taxon>Allacma</taxon>
    </lineage>
</organism>
<sequence>MSKANADQEIMSLKKKNWILQEQLNRLEKDVQALGDLKERVIVVETFLRVRFPDFRAVDRSFSSFSRPTHSSLEPRSTLSGAGLSSSHIRDSPAPSRILGLQNADSLVSEDEEDDHGEDEDEDDDRHDTQNHSRRRSEAEVGNKSGGSLSTRPVLSRVEIRPCSLDCVDERNLATVSQAKVAKWLNTHNIEANTEKPKSSAPKSTKRPRKSKLSDEQSPKKSKKPSPVGKCRFKVGGKPCKKQARRGCDICGEFVCADHRVVTINCPNYLDSIKDCFKDLEKHMDSPSIEDIYSHVDKPDNKEGMGRCVCCTGGKKRKVSRTRCQTCRRYICAEHQVRTIRCEAHRYHSLNQGLDSDYESSSVSSTRPDIIDHIDAI</sequence>
<feature type="compositionally biased region" description="Basic and acidic residues" evidence="2">
    <location>
        <begin position="126"/>
        <end position="141"/>
    </location>
</feature>
<dbReference type="EMBL" id="CAJVCH010544586">
    <property type="protein sequence ID" value="CAG7827701.1"/>
    <property type="molecule type" value="Genomic_DNA"/>
</dbReference>
<evidence type="ECO:0000313" key="4">
    <source>
        <dbReference type="Proteomes" id="UP000708208"/>
    </source>
</evidence>
<evidence type="ECO:0000313" key="3">
    <source>
        <dbReference type="EMBL" id="CAG7827701.1"/>
    </source>
</evidence>
<evidence type="ECO:0000256" key="1">
    <source>
        <dbReference type="SAM" id="Coils"/>
    </source>
</evidence>
<accession>A0A8J2L4G7</accession>
<keyword evidence="4" id="KW-1185">Reference proteome</keyword>